<dbReference type="NCBIfam" id="TIGR03223">
    <property type="entry name" value="Phn_opern_protn"/>
    <property type="match status" value="1"/>
</dbReference>
<evidence type="ECO:0000313" key="2">
    <source>
        <dbReference type="Proteomes" id="UP000186894"/>
    </source>
</evidence>
<dbReference type="EMBL" id="MKIM01000025">
    <property type="protein sequence ID" value="OLP45236.1"/>
    <property type="molecule type" value="Genomic_DNA"/>
</dbReference>
<dbReference type="Proteomes" id="UP000186894">
    <property type="component" value="Unassembled WGS sequence"/>
</dbReference>
<dbReference type="STRING" id="1867956.BJF95_18120"/>
<protein>
    <recommendedName>
        <fullName evidence="3">Phosphonate metabolism protein</fullName>
    </recommendedName>
</protein>
<reference evidence="1 2" key="1">
    <citation type="submission" date="2016-09" db="EMBL/GenBank/DDBJ databases">
        <title>Rhizobium oryziradicis sp. nov., isolated from the root of rice.</title>
        <authorList>
            <person name="Zhao J."/>
            <person name="Zhang X."/>
        </authorList>
    </citation>
    <scope>NUCLEOTIDE SEQUENCE [LARGE SCALE GENOMIC DNA]</scope>
    <source>
        <strain evidence="1 2">N19</strain>
    </source>
</reference>
<name>A0A1Q8ZTE6_9HYPH</name>
<comment type="caution">
    <text evidence="1">The sequence shown here is derived from an EMBL/GenBank/DDBJ whole genome shotgun (WGS) entry which is preliminary data.</text>
</comment>
<dbReference type="AlphaFoldDB" id="A0A1Q8ZTE6"/>
<dbReference type="PIRSF" id="PIRSF033328">
    <property type="entry name" value="Phest_Mll4975"/>
    <property type="match status" value="1"/>
</dbReference>
<dbReference type="RefSeq" id="WP_075639150.1">
    <property type="nucleotide sequence ID" value="NZ_MKIM01000025.1"/>
</dbReference>
<sequence>MRYAIYFTPPQGHALTVAASSWLGRDAFFNESIDQAPIAGFSQEEIKGLTAEPRRYGFHATLKAPFSLKDGETQESLMDGFQEFCTNTVAFDIPKVVVGQLGPFFAVVPDQVYPALQDFTTSVVQFFERFRAPLSDADMARRKPEKLSERQRQLLEQWGYPYVMEEFRFHMTLTGPVDAAQSPAMRDALENTFADFTHGALPVSGLGLFVEESRGAPFTILRWLPLRAARSPGN</sequence>
<organism evidence="1 2">
    <name type="scientific">Rhizobium oryziradicis</name>
    <dbReference type="NCBI Taxonomy" id="1867956"/>
    <lineage>
        <taxon>Bacteria</taxon>
        <taxon>Pseudomonadati</taxon>
        <taxon>Pseudomonadota</taxon>
        <taxon>Alphaproteobacteria</taxon>
        <taxon>Hyphomicrobiales</taxon>
        <taxon>Rhizobiaceae</taxon>
        <taxon>Rhizobium/Agrobacterium group</taxon>
        <taxon>Rhizobium</taxon>
    </lineage>
</organism>
<dbReference type="InterPro" id="IPR009389">
    <property type="entry name" value="DUF1045"/>
</dbReference>
<gene>
    <name evidence="1" type="ORF">BJF95_18120</name>
</gene>
<accession>A0A1Q8ZTE6</accession>
<dbReference type="OrthoDB" id="4954742at2"/>
<keyword evidence="2" id="KW-1185">Reference proteome</keyword>
<evidence type="ECO:0008006" key="3">
    <source>
        <dbReference type="Google" id="ProtNLM"/>
    </source>
</evidence>
<proteinExistence type="predicted"/>
<dbReference type="Pfam" id="PF06299">
    <property type="entry name" value="DUF1045"/>
    <property type="match status" value="1"/>
</dbReference>
<evidence type="ECO:0000313" key="1">
    <source>
        <dbReference type="EMBL" id="OLP45236.1"/>
    </source>
</evidence>